<protein>
    <recommendedName>
        <fullName evidence="1">Intracellular proteinase inhibitor BsuPI domain-containing protein</fullName>
    </recommendedName>
</protein>
<gene>
    <name evidence="2" type="ORF">GLW36_05115</name>
</gene>
<accession>A0A6B1IB80</accession>
<dbReference type="Gene3D" id="2.60.40.2360">
    <property type="entry name" value="Intracellular proteinase inhibitor BsuPI"/>
    <property type="match status" value="1"/>
</dbReference>
<dbReference type="RefSeq" id="WP_008364978.1">
    <property type="nucleotide sequence ID" value="NZ_WMEO01000005.1"/>
</dbReference>
<dbReference type="Proteomes" id="UP000460194">
    <property type="component" value="Unassembled WGS sequence"/>
</dbReference>
<comment type="caution">
    <text evidence="2">The sequence shown here is derived from an EMBL/GenBank/DDBJ whole genome shotgun (WGS) entry which is preliminary data.</text>
</comment>
<dbReference type="InterPro" id="IPR038144">
    <property type="entry name" value="IPI"/>
</dbReference>
<evidence type="ECO:0000313" key="3">
    <source>
        <dbReference type="Proteomes" id="UP000460194"/>
    </source>
</evidence>
<proteinExistence type="predicted"/>
<sequence length="121" mass="12655">MLDAALAATEADDGVALSLRIENAGSEPVTLDFRTGQRAEFTAYPADEGAEGSAADGDDPVWRYGAGRMFTQALGSEAIGPGEAVGYEATWRDPPSGTYRVVGEATATDRDVRAEAVLDVE</sequence>
<feature type="domain" description="Intracellular proteinase inhibitor BsuPI" evidence="1">
    <location>
        <begin position="3"/>
        <end position="108"/>
    </location>
</feature>
<reference evidence="2 3" key="1">
    <citation type="submission" date="2019-11" db="EMBL/GenBank/DDBJ databases">
        <title>Genome sequences of 17 halophilic strains isolated from different environments.</title>
        <authorList>
            <person name="Furrow R.E."/>
        </authorList>
    </citation>
    <scope>NUCLEOTIDE SEQUENCE [LARGE SCALE GENOMIC DNA]</scope>
    <source>
        <strain evidence="2 3">22517_05_Cabo</strain>
    </source>
</reference>
<dbReference type="Pfam" id="PF12690">
    <property type="entry name" value="BsuPI"/>
    <property type="match status" value="1"/>
</dbReference>
<organism evidence="2 3">
    <name type="scientific">Halorubrum distributum</name>
    <dbReference type="NCBI Taxonomy" id="29283"/>
    <lineage>
        <taxon>Archaea</taxon>
        <taxon>Methanobacteriati</taxon>
        <taxon>Methanobacteriota</taxon>
        <taxon>Stenosarchaea group</taxon>
        <taxon>Halobacteria</taxon>
        <taxon>Halobacteriales</taxon>
        <taxon>Haloferacaceae</taxon>
        <taxon>Halorubrum</taxon>
        <taxon>Halorubrum distributum group</taxon>
    </lineage>
</organism>
<dbReference type="InterPro" id="IPR020481">
    <property type="entry name" value="Intracell_prot_inh_BsuPI"/>
</dbReference>
<dbReference type="EMBL" id="WMEO01000005">
    <property type="protein sequence ID" value="MYL16031.1"/>
    <property type="molecule type" value="Genomic_DNA"/>
</dbReference>
<name>A0A6B1IB80_9EURY</name>
<evidence type="ECO:0000259" key="1">
    <source>
        <dbReference type="Pfam" id="PF12690"/>
    </source>
</evidence>
<dbReference type="AlphaFoldDB" id="A0A6B1IB80"/>
<evidence type="ECO:0000313" key="2">
    <source>
        <dbReference type="EMBL" id="MYL16031.1"/>
    </source>
</evidence>